<dbReference type="Gene3D" id="1.10.240.10">
    <property type="entry name" value="Tyrosyl-Transfer RNA Synthetase"/>
    <property type="match status" value="1"/>
</dbReference>
<evidence type="ECO:0000313" key="8">
    <source>
        <dbReference type="Proteomes" id="UP000604825"/>
    </source>
</evidence>
<keyword evidence="4" id="KW-0648">Protein biosynthesis</keyword>
<comment type="caution">
    <text evidence="7">The sequence shown here is derived from an EMBL/GenBank/DDBJ whole genome shotgun (WGS) entry which is preliminary data.</text>
</comment>
<dbReference type="SUPFAM" id="SSF52374">
    <property type="entry name" value="Nucleotidylyl transferase"/>
    <property type="match status" value="1"/>
</dbReference>
<dbReference type="GO" id="GO:0006436">
    <property type="term" value="P:tryptophanyl-tRNA aminoacylation"/>
    <property type="evidence" value="ECO:0007669"/>
    <property type="project" value="TreeGrafter"/>
</dbReference>
<dbReference type="EMBL" id="CAJGYO010000013">
    <property type="protein sequence ID" value="CAD6266213.1"/>
    <property type="molecule type" value="Genomic_DNA"/>
</dbReference>
<dbReference type="Pfam" id="PF00579">
    <property type="entry name" value="tRNA-synt_1b"/>
    <property type="match status" value="1"/>
</dbReference>
<name>A0A811R853_9POAL</name>
<evidence type="ECO:0000256" key="5">
    <source>
        <dbReference type="ARBA" id="ARBA00023146"/>
    </source>
</evidence>
<dbReference type="OrthoDB" id="15808at2759"/>
<evidence type="ECO:0000256" key="4">
    <source>
        <dbReference type="ARBA" id="ARBA00022917"/>
    </source>
</evidence>
<sequence length="62" mass="6795">MAYLNDRSPIWRGGLLFKVPEALIPPAGARVMSLTDGLSKMSKSAPSDQSRINLLDPKDVRI</sequence>
<gene>
    <name evidence="7" type="ORF">NCGR_LOCUS49518</name>
</gene>
<keyword evidence="8" id="KW-1185">Reference proteome</keyword>
<evidence type="ECO:0000256" key="6">
    <source>
        <dbReference type="SAM" id="MobiDB-lite"/>
    </source>
</evidence>
<dbReference type="GO" id="GO:0005524">
    <property type="term" value="F:ATP binding"/>
    <property type="evidence" value="ECO:0007669"/>
    <property type="project" value="UniProtKB-KW"/>
</dbReference>
<reference evidence="7" key="1">
    <citation type="submission" date="2020-10" db="EMBL/GenBank/DDBJ databases">
        <authorList>
            <person name="Han B."/>
            <person name="Lu T."/>
            <person name="Zhao Q."/>
            <person name="Huang X."/>
            <person name="Zhao Y."/>
        </authorList>
    </citation>
    <scope>NUCLEOTIDE SEQUENCE</scope>
</reference>
<accession>A0A811R853</accession>
<dbReference type="GO" id="GO:0004830">
    <property type="term" value="F:tryptophan-tRNA ligase activity"/>
    <property type="evidence" value="ECO:0007669"/>
    <property type="project" value="TreeGrafter"/>
</dbReference>
<dbReference type="InterPro" id="IPR002305">
    <property type="entry name" value="aa-tRNA-synth_Ic"/>
</dbReference>
<feature type="region of interest" description="Disordered" evidence="6">
    <location>
        <begin position="39"/>
        <end position="62"/>
    </location>
</feature>
<keyword evidence="3" id="KW-0067">ATP-binding</keyword>
<proteinExistence type="predicted"/>
<dbReference type="Gene3D" id="3.40.50.620">
    <property type="entry name" value="HUPs"/>
    <property type="match status" value="1"/>
</dbReference>
<dbReference type="InterPro" id="IPR014729">
    <property type="entry name" value="Rossmann-like_a/b/a_fold"/>
</dbReference>
<dbReference type="GO" id="GO:0009507">
    <property type="term" value="C:chloroplast"/>
    <property type="evidence" value="ECO:0007669"/>
    <property type="project" value="TreeGrafter"/>
</dbReference>
<evidence type="ECO:0000313" key="7">
    <source>
        <dbReference type="EMBL" id="CAD6266213.1"/>
    </source>
</evidence>
<dbReference type="InterPro" id="IPR050203">
    <property type="entry name" value="Trp-tRNA_synthetase"/>
</dbReference>
<keyword evidence="5" id="KW-0030">Aminoacyl-tRNA synthetase</keyword>
<feature type="compositionally biased region" description="Polar residues" evidence="6">
    <location>
        <begin position="41"/>
        <end position="52"/>
    </location>
</feature>
<keyword evidence="2" id="KW-0547">Nucleotide-binding</keyword>
<dbReference type="PANTHER" id="PTHR43766:SF1">
    <property type="entry name" value="TRYPTOPHAN--TRNA LIGASE, MITOCHONDRIAL"/>
    <property type="match status" value="1"/>
</dbReference>
<keyword evidence="1" id="KW-0436">Ligase</keyword>
<dbReference type="Proteomes" id="UP000604825">
    <property type="component" value="Unassembled WGS sequence"/>
</dbReference>
<dbReference type="AlphaFoldDB" id="A0A811R853"/>
<evidence type="ECO:0000256" key="2">
    <source>
        <dbReference type="ARBA" id="ARBA00022741"/>
    </source>
</evidence>
<dbReference type="PANTHER" id="PTHR43766">
    <property type="entry name" value="TRYPTOPHAN--TRNA LIGASE, MITOCHONDRIAL"/>
    <property type="match status" value="1"/>
</dbReference>
<evidence type="ECO:0000256" key="3">
    <source>
        <dbReference type="ARBA" id="ARBA00022840"/>
    </source>
</evidence>
<dbReference type="GO" id="GO:0005739">
    <property type="term" value="C:mitochondrion"/>
    <property type="evidence" value="ECO:0007669"/>
    <property type="project" value="TreeGrafter"/>
</dbReference>
<evidence type="ECO:0000256" key="1">
    <source>
        <dbReference type="ARBA" id="ARBA00022598"/>
    </source>
</evidence>
<organism evidence="7 8">
    <name type="scientific">Miscanthus lutarioriparius</name>
    <dbReference type="NCBI Taxonomy" id="422564"/>
    <lineage>
        <taxon>Eukaryota</taxon>
        <taxon>Viridiplantae</taxon>
        <taxon>Streptophyta</taxon>
        <taxon>Embryophyta</taxon>
        <taxon>Tracheophyta</taxon>
        <taxon>Spermatophyta</taxon>
        <taxon>Magnoliopsida</taxon>
        <taxon>Liliopsida</taxon>
        <taxon>Poales</taxon>
        <taxon>Poaceae</taxon>
        <taxon>PACMAD clade</taxon>
        <taxon>Panicoideae</taxon>
        <taxon>Andropogonodae</taxon>
        <taxon>Andropogoneae</taxon>
        <taxon>Saccharinae</taxon>
        <taxon>Miscanthus</taxon>
    </lineage>
</organism>
<protein>
    <submittedName>
        <fullName evidence="7">Uncharacterized protein</fullName>
    </submittedName>
</protein>